<protein>
    <submittedName>
        <fullName evidence="2">Uncharacterized protein</fullName>
    </submittedName>
</protein>
<gene>
    <name evidence="2" type="ORF">AJE_14500</name>
</gene>
<accession>H3ZHP2</accession>
<name>H3ZHP2_9ALTE</name>
<organism evidence="2 3">
    <name type="scientific">Alishewanella jeotgali KCTC 22429</name>
    <dbReference type="NCBI Taxonomy" id="1129374"/>
    <lineage>
        <taxon>Bacteria</taxon>
        <taxon>Pseudomonadati</taxon>
        <taxon>Pseudomonadota</taxon>
        <taxon>Gammaproteobacteria</taxon>
        <taxon>Alteromonadales</taxon>
        <taxon>Alteromonadaceae</taxon>
        <taxon>Alishewanella</taxon>
    </lineage>
</organism>
<keyword evidence="3" id="KW-1185">Reference proteome</keyword>
<dbReference type="eggNOG" id="ENOG502ZX2V">
    <property type="taxonomic scope" value="Bacteria"/>
</dbReference>
<dbReference type="EMBL" id="AHTH01000048">
    <property type="protein sequence ID" value="EHR39898.1"/>
    <property type="molecule type" value="Genomic_DNA"/>
</dbReference>
<keyword evidence="1" id="KW-0472">Membrane</keyword>
<dbReference type="Proteomes" id="UP000012046">
    <property type="component" value="Unassembled WGS sequence"/>
</dbReference>
<evidence type="ECO:0000313" key="2">
    <source>
        <dbReference type="EMBL" id="EHR39898.1"/>
    </source>
</evidence>
<comment type="caution">
    <text evidence="2">The sequence shown here is derived from an EMBL/GenBank/DDBJ whole genome shotgun (WGS) entry which is preliminary data.</text>
</comment>
<dbReference type="STRING" id="1129374.AJE_14500"/>
<proteinExistence type="predicted"/>
<sequence>MWCFPKRWANRVLCYAGIFGLLFQLLAAVHAWWHQIPLPHFWLLVIAPLLCLLSGLWRPLQVQQETDRPS</sequence>
<feature type="transmembrane region" description="Helical" evidence="1">
    <location>
        <begin position="39"/>
        <end position="60"/>
    </location>
</feature>
<keyword evidence="1" id="KW-0812">Transmembrane</keyword>
<feature type="transmembrane region" description="Helical" evidence="1">
    <location>
        <begin position="12"/>
        <end position="33"/>
    </location>
</feature>
<evidence type="ECO:0000256" key="1">
    <source>
        <dbReference type="SAM" id="Phobius"/>
    </source>
</evidence>
<keyword evidence="1" id="KW-1133">Transmembrane helix</keyword>
<evidence type="ECO:0000313" key="3">
    <source>
        <dbReference type="Proteomes" id="UP000012046"/>
    </source>
</evidence>
<dbReference type="AlphaFoldDB" id="H3ZHP2"/>
<reference evidence="2 3" key="1">
    <citation type="journal article" date="2012" name="J. Bacteriol.">
        <title>Genome Sequence of Extracellular-Protease-Producing Alishewanella jeotgali Isolated from Traditional Korean Fermented Seafood.</title>
        <authorList>
            <person name="Jung J."/>
            <person name="Chun J."/>
            <person name="Park W."/>
        </authorList>
    </citation>
    <scope>NUCLEOTIDE SEQUENCE [LARGE SCALE GENOMIC DNA]</scope>
    <source>
        <strain evidence="2 3">KCTC 22429</strain>
    </source>
</reference>